<feature type="compositionally biased region" description="Basic and acidic residues" evidence="7">
    <location>
        <begin position="440"/>
        <end position="449"/>
    </location>
</feature>
<feature type="region of interest" description="Disordered" evidence="7">
    <location>
        <begin position="648"/>
        <end position="687"/>
    </location>
</feature>
<dbReference type="GO" id="GO:0007165">
    <property type="term" value="P:signal transduction"/>
    <property type="evidence" value="ECO:0007669"/>
    <property type="project" value="TreeGrafter"/>
</dbReference>
<dbReference type="STRING" id="1173061.A0A0J9X3T3"/>
<keyword evidence="4 9" id="KW-0418">Kinase</keyword>
<keyword evidence="5 6" id="KW-0067">ATP-binding</keyword>
<evidence type="ECO:0000256" key="2">
    <source>
        <dbReference type="ARBA" id="ARBA00022679"/>
    </source>
</evidence>
<feature type="compositionally biased region" description="Basic and acidic residues" evidence="7">
    <location>
        <begin position="767"/>
        <end position="777"/>
    </location>
</feature>
<dbReference type="Gene3D" id="1.10.510.10">
    <property type="entry name" value="Transferase(Phosphotransferase) domain 1"/>
    <property type="match status" value="1"/>
</dbReference>
<dbReference type="InterPro" id="IPR017441">
    <property type="entry name" value="Protein_kinase_ATP_BS"/>
</dbReference>
<dbReference type="InterPro" id="IPR000719">
    <property type="entry name" value="Prot_kinase_dom"/>
</dbReference>
<sequence>MPVKETNHINITTHPVTGRDRLNTYEIIKEIGRGNHGIVNLGRNLETNELVAIKTVDKAGRPRLGRQPGTRQEEKVRREIAIMKKCCHPNIVQLKEVLDDSNSQEIYLVLEYLEGGEVKWQQAGGGIMSQDEARQICRDVISGLEYLHFQGIIHRDIKPANLLKDRNGTVKISDFGVSYASSISYPNDELELAKTAGTPAFFAPELCVASCSSDDDGPPKIPQTVTSKIDIWAFGVTLYCLLFGKVPFIAVSEFDLFNVIVNEPLVFPDEVDETIEEAEEDDDQPAFPSMFYNPQVRPIVEAPRSSAKHRNPSVHPDPELDLAKDLLKHVLEKDPEKRYDIIDIKRHEWMLTGMEADERDLFLTMTREDERIVVTSEDVDKAVLGIRGRLKKKLSRALQIAGLGRKSSTSSSLASSSSVGPSRSSSIDPSHRVGPPSRQNSKDDRHRSFESSGPSTAVHSSSSLNSLNSNVSSTKGTTQWRPVYNNVKDKAAPPFVSHEGHERRRSSLGTNCFHLEDDEDYGSSAVRPLVTRRIPPSESHLNINGLLQPDPLVDHPGAFGSNPGAIMTSPRSSIYNGNRSRSRPTSTGSGLPVSPGRGGSPSRVGSPGRIGSPLRGSIFEDSVIHSEPLPMDAHKQFSLGMCDDHYKHYDGDDDGSNDDSSNDSRSTSSSESGEEFILRVGPTRRLRHMTSDSALRKDGAEPPQPLTLAATGLLARRPSRRTDSGSGSAADGSRRPSTAGPNPGQAPNAVADRRARSNSVAIGVIQNERRWSNDSSE</sequence>
<dbReference type="GO" id="GO:0004674">
    <property type="term" value="F:protein serine/threonine kinase activity"/>
    <property type="evidence" value="ECO:0007669"/>
    <property type="project" value="UniProtKB-KW"/>
</dbReference>
<dbReference type="AlphaFoldDB" id="A0A0J9X3T3"/>
<evidence type="ECO:0000259" key="8">
    <source>
        <dbReference type="PROSITE" id="PS50011"/>
    </source>
</evidence>
<feature type="compositionally biased region" description="Low complexity" evidence="7">
    <location>
        <begin position="460"/>
        <end position="473"/>
    </location>
</feature>
<evidence type="ECO:0000313" key="10">
    <source>
        <dbReference type="Proteomes" id="UP000242525"/>
    </source>
</evidence>
<proteinExistence type="predicted"/>
<dbReference type="Gene3D" id="3.30.200.20">
    <property type="entry name" value="Phosphorylase Kinase, domain 1"/>
    <property type="match status" value="1"/>
</dbReference>
<dbReference type="SMART" id="SM00220">
    <property type="entry name" value="S_TKc"/>
    <property type="match status" value="1"/>
</dbReference>
<keyword evidence="1" id="KW-0723">Serine/threonine-protein kinase</keyword>
<feature type="compositionally biased region" description="Low complexity" evidence="7">
    <location>
        <begin position="407"/>
        <end position="428"/>
    </location>
</feature>
<dbReference type="Proteomes" id="UP000242525">
    <property type="component" value="Unassembled WGS sequence"/>
</dbReference>
<keyword evidence="10" id="KW-1185">Reference proteome</keyword>
<feature type="domain" description="Protein kinase" evidence="8">
    <location>
        <begin position="25"/>
        <end position="350"/>
    </location>
</feature>
<feature type="compositionally biased region" description="Low complexity" evidence="7">
    <location>
        <begin position="576"/>
        <end position="613"/>
    </location>
</feature>
<comment type="caution">
    <text evidence="9">The sequence shown here is derived from an EMBL/GenBank/DDBJ whole genome shotgun (WGS) entry which is preliminary data.</text>
</comment>
<keyword evidence="3 6" id="KW-0547">Nucleotide-binding</keyword>
<feature type="compositionally biased region" description="Acidic residues" evidence="7">
    <location>
        <begin position="651"/>
        <end position="661"/>
    </location>
</feature>
<gene>
    <name evidence="9" type="ORF">BN980_GECA02s01957g</name>
</gene>
<feature type="binding site" evidence="6">
    <location>
        <position position="54"/>
    </location>
    <ligand>
        <name>ATP</name>
        <dbReference type="ChEBI" id="CHEBI:30616"/>
    </ligand>
</feature>
<dbReference type="FunFam" id="3.30.200.20:FF:000042">
    <property type="entry name" value="Aurora kinase A"/>
    <property type="match status" value="1"/>
</dbReference>
<dbReference type="Pfam" id="PF00069">
    <property type="entry name" value="Pkinase"/>
    <property type="match status" value="1"/>
</dbReference>
<dbReference type="PANTHER" id="PTHR43895">
    <property type="entry name" value="CALCIUM/CALMODULIN-DEPENDENT PROTEIN KINASE KINASE-RELATED"/>
    <property type="match status" value="1"/>
</dbReference>
<dbReference type="PROSITE" id="PS50011">
    <property type="entry name" value="PROTEIN_KINASE_DOM"/>
    <property type="match status" value="1"/>
</dbReference>
<evidence type="ECO:0000256" key="3">
    <source>
        <dbReference type="ARBA" id="ARBA00022741"/>
    </source>
</evidence>
<keyword evidence="2" id="KW-0808">Transferase</keyword>
<evidence type="ECO:0000256" key="5">
    <source>
        <dbReference type="ARBA" id="ARBA00022840"/>
    </source>
</evidence>
<feature type="region of interest" description="Disordered" evidence="7">
    <location>
        <begin position="710"/>
        <end position="777"/>
    </location>
</feature>
<dbReference type="CDD" id="cd14008">
    <property type="entry name" value="STKc_LKB1_CaMKK"/>
    <property type="match status" value="1"/>
</dbReference>
<reference evidence="9" key="1">
    <citation type="submission" date="2014-03" db="EMBL/GenBank/DDBJ databases">
        <authorList>
            <person name="Casaregola S."/>
        </authorList>
    </citation>
    <scope>NUCLEOTIDE SEQUENCE [LARGE SCALE GENOMIC DNA]</scope>
    <source>
        <strain evidence="9">CLIB 918</strain>
    </source>
</reference>
<feature type="region of interest" description="Disordered" evidence="7">
    <location>
        <begin position="401"/>
        <end position="486"/>
    </location>
</feature>
<evidence type="ECO:0000313" key="9">
    <source>
        <dbReference type="EMBL" id="CDO51851.1"/>
    </source>
</evidence>
<dbReference type="InterPro" id="IPR011009">
    <property type="entry name" value="Kinase-like_dom_sf"/>
</dbReference>
<organism evidence="9 10">
    <name type="scientific">Geotrichum candidum</name>
    <name type="common">Oospora lactis</name>
    <name type="synonym">Dipodascus geotrichum</name>
    <dbReference type="NCBI Taxonomy" id="1173061"/>
    <lineage>
        <taxon>Eukaryota</taxon>
        <taxon>Fungi</taxon>
        <taxon>Dikarya</taxon>
        <taxon>Ascomycota</taxon>
        <taxon>Saccharomycotina</taxon>
        <taxon>Dipodascomycetes</taxon>
        <taxon>Dipodascales</taxon>
        <taxon>Dipodascaceae</taxon>
        <taxon>Geotrichum</taxon>
    </lineage>
</organism>
<feature type="compositionally biased region" description="Polar residues" evidence="7">
    <location>
        <begin position="450"/>
        <end position="459"/>
    </location>
</feature>
<protein>
    <submittedName>
        <fullName evidence="9">Similar to Saccharomyces cerevisiae YER129W SAK1 Upstream serine/threonine kinase for the SNF1 complex</fullName>
    </submittedName>
</protein>
<evidence type="ECO:0000256" key="1">
    <source>
        <dbReference type="ARBA" id="ARBA00022527"/>
    </source>
</evidence>
<dbReference type="EMBL" id="CCBN010000002">
    <property type="protein sequence ID" value="CDO51851.1"/>
    <property type="molecule type" value="Genomic_DNA"/>
</dbReference>
<dbReference type="OrthoDB" id="68483at2759"/>
<evidence type="ECO:0000256" key="6">
    <source>
        <dbReference type="PROSITE-ProRule" id="PRU10141"/>
    </source>
</evidence>
<accession>A0A0J9X3T3</accession>
<dbReference type="GO" id="GO:0005524">
    <property type="term" value="F:ATP binding"/>
    <property type="evidence" value="ECO:0007669"/>
    <property type="project" value="UniProtKB-UniRule"/>
</dbReference>
<feature type="region of interest" description="Disordered" evidence="7">
    <location>
        <begin position="554"/>
        <end position="615"/>
    </location>
</feature>
<evidence type="ECO:0000256" key="4">
    <source>
        <dbReference type="ARBA" id="ARBA00022777"/>
    </source>
</evidence>
<dbReference type="SUPFAM" id="SSF56112">
    <property type="entry name" value="Protein kinase-like (PK-like)"/>
    <property type="match status" value="1"/>
</dbReference>
<evidence type="ECO:0000256" key="7">
    <source>
        <dbReference type="SAM" id="MobiDB-lite"/>
    </source>
</evidence>
<dbReference type="PANTHER" id="PTHR43895:SF152">
    <property type="entry name" value="SERINE_THREONINE-PROTEIN KINASE TOS3"/>
    <property type="match status" value="1"/>
</dbReference>
<name>A0A0J9X3T3_GEOCN</name>
<dbReference type="PROSITE" id="PS00107">
    <property type="entry name" value="PROTEIN_KINASE_ATP"/>
    <property type="match status" value="1"/>
</dbReference>